<accession>A0A0H3J1H4</accession>
<dbReference type="RefSeq" id="WP_003444410.1">
    <property type="nucleotide sequence ID" value="NZ_ANZB01000005.1"/>
</dbReference>
<reference evidence="3 6" key="1">
    <citation type="journal article" date="2015" name="Genome Announc.">
        <title>Complete Genome Sequence of the Nitrogen-Fixing and Solvent-Producing Clostridium pasteurianum DSM 525.</title>
        <authorList>
            <person name="Poehlein A."/>
            <person name="Grosse-Honebrink A."/>
            <person name="Zhang Y."/>
            <person name="Minton N.P."/>
            <person name="Daniel R."/>
        </authorList>
    </citation>
    <scope>NUCLEOTIDE SEQUENCE [LARGE SCALE GENOMIC DNA]</scope>
    <source>
        <strain evidence="3">DSM 525</strain>
        <strain evidence="6">DSM 525 / ATCC 6013</strain>
    </source>
</reference>
<dbReference type="GO" id="GO:0010181">
    <property type="term" value="F:FMN binding"/>
    <property type="evidence" value="ECO:0007669"/>
    <property type="project" value="InterPro"/>
</dbReference>
<keyword evidence="6" id="KW-1185">Reference proteome</keyword>
<keyword evidence="1" id="KW-0472">Membrane</keyword>
<evidence type="ECO:0000313" key="6">
    <source>
        <dbReference type="Proteomes" id="UP000030905"/>
    </source>
</evidence>
<dbReference type="eggNOG" id="COG3976">
    <property type="taxonomic scope" value="Bacteria"/>
</dbReference>
<evidence type="ECO:0000256" key="1">
    <source>
        <dbReference type="SAM" id="Phobius"/>
    </source>
</evidence>
<feature type="domain" description="FMN-binding" evidence="2">
    <location>
        <begin position="65"/>
        <end position="129"/>
    </location>
</feature>
<keyword evidence="1" id="KW-1133">Transmembrane helix</keyword>
<dbReference type="GO" id="GO:0016020">
    <property type="term" value="C:membrane"/>
    <property type="evidence" value="ECO:0007669"/>
    <property type="project" value="InterPro"/>
</dbReference>
<organism evidence="3 6">
    <name type="scientific">Clostridium pasteurianum DSM 525 = ATCC 6013</name>
    <dbReference type="NCBI Taxonomy" id="1262449"/>
    <lineage>
        <taxon>Bacteria</taxon>
        <taxon>Bacillati</taxon>
        <taxon>Bacillota</taxon>
        <taxon>Clostridia</taxon>
        <taxon>Eubacteriales</taxon>
        <taxon>Clostridiaceae</taxon>
        <taxon>Clostridium</taxon>
    </lineage>
</organism>
<feature type="transmembrane region" description="Helical" evidence="1">
    <location>
        <begin position="6"/>
        <end position="28"/>
    </location>
</feature>
<dbReference type="EMBL" id="CP009268">
    <property type="protein sequence ID" value="AJA51222.1"/>
    <property type="molecule type" value="Genomic_DNA"/>
</dbReference>
<protein>
    <submittedName>
        <fullName evidence="4">FMN-binding domain protein</fullName>
    </submittedName>
</protein>
<evidence type="ECO:0000313" key="5">
    <source>
        <dbReference type="Proteomes" id="UP000028042"/>
    </source>
</evidence>
<dbReference type="Pfam" id="PF04205">
    <property type="entry name" value="FMN_bind"/>
    <property type="match status" value="1"/>
</dbReference>
<dbReference type="AlphaFoldDB" id="A0A0H3J1H4"/>
<evidence type="ECO:0000313" key="4">
    <source>
        <dbReference type="EMBL" id="KRU12770.1"/>
    </source>
</evidence>
<gene>
    <name evidence="3" type="ORF">CLPA_c11340</name>
    <name evidence="4" type="ORF">CP6013_02018</name>
</gene>
<evidence type="ECO:0000259" key="2">
    <source>
        <dbReference type="SMART" id="SM00900"/>
    </source>
</evidence>
<dbReference type="PATRIC" id="fig|1262449.3.peg.1829"/>
<proteinExistence type="predicted"/>
<reference evidence="4 5" key="3">
    <citation type="journal article" name="Genome Announc.">
        <title>Improved Draft Genome Sequence of Clostridium pasteurianum Strain ATCC 6013 (DSM 525) Using a Hybrid Next-Generation Sequencing Approach.</title>
        <authorList>
            <person name="Pyne M.E."/>
            <person name="Utturkar S."/>
            <person name="Brown S.D."/>
            <person name="Moo-Young M."/>
            <person name="Chung D.A."/>
            <person name="Chou C.P."/>
        </authorList>
    </citation>
    <scope>NUCLEOTIDE SEQUENCE [LARGE SCALE GENOMIC DNA]</scope>
    <source>
        <strain evidence="4 5">ATCC 6013</strain>
    </source>
</reference>
<reference evidence="4" key="2">
    <citation type="submission" date="2015-10" db="EMBL/GenBank/DDBJ databases">
        <title>Improved Draft Genome Sequence of Clostridium pasteurianum Strain ATCC 6013 (DSM 525) Using a Hybrid Next-Generation Sequencing Approach.</title>
        <authorList>
            <person name="Pyne M.E."/>
            <person name="Utturkar S.M."/>
            <person name="Brown S.D."/>
            <person name="Moo-Young M."/>
            <person name="Chung D.A."/>
            <person name="Chou P.C."/>
        </authorList>
    </citation>
    <scope>NUCLEOTIDE SEQUENCE</scope>
    <source>
        <strain evidence="4">ATCC 6013</strain>
    </source>
</reference>
<dbReference type="Gene3D" id="3.90.1010.20">
    <property type="match status" value="1"/>
</dbReference>
<sequence>MVNVKNIVISIIGLCVVAVLVFGVKYLIYIQNYKNIIKQINIRKIDLSKVANGTYSGSFDALEVGAEVKVTVDDHKITDIKIVNHKNVRGEKAEVIPERVIAAQSLQVDTVSGATNSSKVILKAIDNALQ</sequence>
<keyword evidence="1" id="KW-0812">Transmembrane</keyword>
<evidence type="ECO:0000313" key="3">
    <source>
        <dbReference type="EMBL" id="AJA51222.1"/>
    </source>
</evidence>
<dbReference type="EMBL" id="JPGY02000001">
    <property type="protein sequence ID" value="KRU12770.1"/>
    <property type="molecule type" value="Genomic_DNA"/>
</dbReference>
<dbReference type="InterPro" id="IPR007329">
    <property type="entry name" value="FMN-bd"/>
</dbReference>
<name>A0A0H3J1H4_CLOPA</name>
<dbReference type="Proteomes" id="UP000028042">
    <property type="component" value="Unassembled WGS sequence"/>
</dbReference>
<dbReference type="SMART" id="SM00900">
    <property type="entry name" value="FMN_bind"/>
    <property type="match status" value="1"/>
</dbReference>
<dbReference type="KEGG" id="cpat:CLPA_c11340"/>
<dbReference type="KEGG" id="cpae:CPAST_c11340"/>
<dbReference type="GeneID" id="93073325"/>
<dbReference type="Proteomes" id="UP000030905">
    <property type="component" value="Chromosome"/>
</dbReference>